<feature type="chain" id="PRO_5047494399" evidence="1">
    <location>
        <begin position="20"/>
        <end position="245"/>
    </location>
</feature>
<protein>
    <submittedName>
        <fullName evidence="2">DUF1573 domain-containing protein</fullName>
    </submittedName>
</protein>
<keyword evidence="1" id="KW-0732">Signal</keyword>
<dbReference type="InterPro" id="IPR011467">
    <property type="entry name" value="DUF1573"/>
</dbReference>
<dbReference type="PANTHER" id="PTHR37833:SF1">
    <property type="entry name" value="SIGNAL PEPTIDE PROTEIN"/>
    <property type="match status" value="1"/>
</dbReference>
<dbReference type="Proteomes" id="UP001267426">
    <property type="component" value="Unassembled WGS sequence"/>
</dbReference>
<organism evidence="2 3">
    <name type="scientific">Rubrivirga litoralis</name>
    <dbReference type="NCBI Taxonomy" id="3075598"/>
    <lineage>
        <taxon>Bacteria</taxon>
        <taxon>Pseudomonadati</taxon>
        <taxon>Rhodothermota</taxon>
        <taxon>Rhodothermia</taxon>
        <taxon>Rhodothermales</taxon>
        <taxon>Rubricoccaceae</taxon>
        <taxon>Rubrivirga</taxon>
    </lineage>
</organism>
<evidence type="ECO:0000313" key="2">
    <source>
        <dbReference type="EMBL" id="MDT0633094.1"/>
    </source>
</evidence>
<evidence type="ECO:0000313" key="3">
    <source>
        <dbReference type="Proteomes" id="UP001267426"/>
    </source>
</evidence>
<dbReference type="EMBL" id="JAVRHT010000051">
    <property type="protein sequence ID" value="MDT0633094.1"/>
    <property type="molecule type" value="Genomic_DNA"/>
</dbReference>
<dbReference type="PANTHER" id="PTHR37833">
    <property type="entry name" value="LIPOPROTEIN-RELATED"/>
    <property type="match status" value="1"/>
</dbReference>
<dbReference type="InterPro" id="IPR013783">
    <property type="entry name" value="Ig-like_fold"/>
</dbReference>
<dbReference type="RefSeq" id="WP_311665645.1">
    <property type="nucleotide sequence ID" value="NZ_JAVRHT010000051.1"/>
</dbReference>
<accession>A0ABU3BUX8</accession>
<comment type="caution">
    <text evidence="2">The sequence shown here is derived from an EMBL/GenBank/DDBJ whole genome shotgun (WGS) entry which is preliminary data.</text>
</comment>
<dbReference type="Gene3D" id="2.60.40.10">
    <property type="entry name" value="Immunoglobulins"/>
    <property type="match status" value="1"/>
</dbReference>
<feature type="signal peptide" evidence="1">
    <location>
        <begin position="1"/>
        <end position="19"/>
    </location>
</feature>
<keyword evidence="3" id="KW-1185">Reference proteome</keyword>
<evidence type="ECO:0000256" key="1">
    <source>
        <dbReference type="SAM" id="SignalP"/>
    </source>
</evidence>
<dbReference type="Pfam" id="PF07610">
    <property type="entry name" value="DUF1573"/>
    <property type="match status" value="1"/>
</dbReference>
<name>A0ABU3BUX8_9BACT</name>
<proteinExistence type="predicted"/>
<reference evidence="2 3" key="1">
    <citation type="submission" date="2023-09" db="EMBL/GenBank/DDBJ databases">
        <authorList>
            <person name="Rey-Velasco X."/>
        </authorList>
    </citation>
    <scope>NUCLEOTIDE SEQUENCE [LARGE SCALE GENOMIC DNA]</scope>
    <source>
        <strain evidence="2 3">F394</strain>
    </source>
</reference>
<sequence length="245" mass="25244">MMRLPTLLAVLLVTAGAAAAQGRLAVDAPTHDFGRIAEAEAAQHTFRFTNAGDAPLRLTRVEAACGCTTPSWTDTAVPPGGEGQVEVAFDPEGRSGPFEKTVYVVAEGADPAALTLRIAGTVVPSFVAGGVAQGSLTFERDRVEVASEGGAAQAAGAQPAEAQTSFRFANTGERPIRIERVEAPAGVDVVFPERPVFPDQTGGLFVTVPAGSPADVELVLHTTDADVPVKRLALRVGPPRPAGGE</sequence>
<gene>
    <name evidence="2" type="ORF">RM540_15165</name>
</gene>